<evidence type="ECO:0000313" key="2">
    <source>
        <dbReference type="Proteomes" id="UP000499080"/>
    </source>
</evidence>
<sequence>MRERVDAVSITMLTLSSKVCDIDKCTKFEVFGKVEMCPDTNKCQRTGPEASVEGFCLSLAVFSLPFVTCDEITEFPVHWKTELFVIGKSQVNCGCLKGHNCVQWYALGIPSLAQILHWRRR</sequence>
<proteinExistence type="predicted"/>
<dbReference type="EMBL" id="BGPR01000002">
    <property type="protein sequence ID" value="GBL72714.1"/>
    <property type="molecule type" value="Genomic_DNA"/>
</dbReference>
<dbReference type="AlphaFoldDB" id="A0A4Y2A0Z4"/>
<name>A0A4Y2A0Z4_ARAVE</name>
<organism evidence="1 2">
    <name type="scientific">Araneus ventricosus</name>
    <name type="common">Orbweaver spider</name>
    <name type="synonym">Epeira ventricosa</name>
    <dbReference type="NCBI Taxonomy" id="182803"/>
    <lineage>
        <taxon>Eukaryota</taxon>
        <taxon>Metazoa</taxon>
        <taxon>Ecdysozoa</taxon>
        <taxon>Arthropoda</taxon>
        <taxon>Chelicerata</taxon>
        <taxon>Arachnida</taxon>
        <taxon>Araneae</taxon>
        <taxon>Araneomorphae</taxon>
        <taxon>Entelegynae</taxon>
        <taxon>Araneoidea</taxon>
        <taxon>Araneidae</taxon>
        <taxon>Araneus</taxon>
    </lineage>
</organism>
<comment type="caution">
    <text evidence="1">The sequence shown here is derived from an EMBL/GenBank/DDBJ whole genome shotgun (WGS) entry which is preliminary data.</text>
</comment>
<gene>
    <name evidence="1" type="ORF">AVEN_127949_1</name>
</gene>
<keyword evidence="2" id="KW-1185">Reference proteome</keyword>
<accession>A0A4Y2A0Z4</accession>
<reference evidence="1 2" key="1">
    <citation type="journal article" date="2019" name="Sci. Rep.">
        <title>Orb-weaving spider Araneus ventricosus genome elucidates the spidroin gene catalogue.</title>
        <authorList>
            <person name="Kono N."/>
            <person name="Nakamura H."/>
            <person name="Ohtoshi R."/>
            <person name="Moran D.A.P."/>
            <person name="Shinohara A."/>
            <person name="Yoshida Y."/>
            <person name="Fujiwara M."/>
            <person name="Mori M."/>
            <person name="Tomita M."/>
            <person name="Arakawa K."/>
        </authorList>
    </citation>
    <scope>NUCLEOTIDE SEQUENCE [LARGE SCALE GENOMIC DNA]</scope>
</reference>
<protein>
    <submittedName>
        <fullName evidence="1">Uncharacterized protein</fullName>
    </submittedName>
</protein>
<dbReference type="Proteomes" id="UP000499080">
    <property type="component" value="Unassembled WGS sequence"/>
</dbReference>
<evidence type="ECO:0000313" key="1">
    <source>
        <dbReference type="EMBL" id="GBL72714.1"/>
    </source>
</evidence>